<feature type="compositionally biased region" description="Low complexity" evidence="1">
    <location>
        <begin position="302"/>
        <end position="315"/>
    </location>
</feature>
<accession>A0A430FX41</accession>
<keyword evidence="2" id="KW-0449">Lipoprotein</keyword>
<feature type="region of interest" description="Disordered" evidence="1">
    <location>
        <begin position="255"/>
        <end position="320"/>
    </location>
</feature>
<proteinExistence type="predicted"/>
<feature type="compositionally biased region" description="Polar residues" evidence="1">
    <location>
        <begin position="260"/>
        <end position="301"/>
    </location>
</feature>
<comment type="caution">
    <text evidence="2">The sequence shown here is derived from an EMBL/GenBank/DDBJ whole genome shotgun (WGS) entry which is preliminary data.</text>
</comment>
<dbReference type="RefSeq" id="WP_125967451.1">
    <property type="nucleotide sequence ID" value="NZ_QXGK01000001.1"/>
</dbReference>
<evidence type="ECO:0000313" key="2">
    <source>
        <dbReference type="EMBL" id="RSX58892.1"/>
    </source>
</evidence>
<dbReference type="AlphaFoldDB" id="A0A430FX41"/>
<dbReference type="PROSITE" id="PS51257">
    <property type="entry name" value="PROKAR_LIPOPROTEIN"/>
    <property type="match status" value="1"/>
</dbReference>
<gene>
    <name evidence="2" type="ORF">D2E24_0188</name>
</gene>
<keyword evidence="3" id="KW-1185">Reference proteome</keyword>
<sequence>MQTRLPGHRPHHPSSIVAAAAVAAVVLATAGCATPRFEGRAESERTVSDCERAYYAAADLEAALSHPFVLRSLAAADAAAQWLDVAVDCPSRFGEGVVNAARLASRYELADVGGGDDGDDDAAAAIADLDAWSSLAGEGASVADDTDDNYADAAIPAASLTAMALAEDRAGFILQIMAARGDGGVTLAMSDAHRTVGERLFSLSGLAAADDPRLKTYDASALLDHPSTLVDPATGLDAPALAVVEMNCAREEIAAVEPSGGNSDSNSEAVGTASGESDTTGMTDGTHAGSESSDSAVSTAQTETGSSNAAASSSADRTRTSRRALAGLIADRLRLAFDHSYPMFDAALFV</sequence>
<dbReference type="OrthoDB" id="3239836at2"/>
<evidence type="ECO:0000256" key="1">
    <source>
        <dbReference type="SAM" id="MobiDB-lite"/>
    </source>
</evidence>
<dbReference type="EMBL" id="QXGK01000001">
    <property type="protein sequence ID" value="RSX58892.1"/>
    <property type="molecule type" value="Genomic_DNA"/>
</dbReference>
<name>A0A430FX41_9BIFI</name>
<dbReference type="Proteomes" id="UP000287470">
    <property type="component" value="Unassembled WGS sequence"/>
</dbReference>
<evidence type="ECO:0000313" key="3">
    <source>
        <dbReference type="Proteomes" id="UP000287470"/>
    </source>
</evidence>
<protein>
    <submittedName>
        <fullName evidence="2">Lipoprotein</fullName>
    </submittedName>
</protein>
<reference evidence="2 3" key="1">
    <citation type="submission" date="2018-09" db="EMBL/GenBank/DDBJ databases">
        <title>Characterization of the phylogenetic diversity of five novel species belonging to the genus Bifidobacterium.</title>
        <authorList>
            <person name="Lugli G.A."/>
            <person name="Duranti S."/>
            <person name="Milani C."/>
        </authorList>
    </citation>
    <scope>NUCLEOTIDE SEQUENCE [LARGE SCALE GENOMIC DNA]</scope>
    <source>
        <strain evidence="2 3">2033B</strain>
    </source>
</reference>
<organism evidence="2 3">
    <name type="scientific">Bifidobacterium samirii</name>
    <dbReference type="NCBI Taxonomy" id="2306974"/>
    <lineage>
        <taxon>Bacteria</taxon>
        <taxon>Bacillati</taxon>
        <taxon>Actinomycetota</taxon>
        <taxon>Actinomycetes</taxon>
        <taxon>Bifidobacteriales</taxon>
        <taxon>Bifidobacteriaceae</taxon>
        <taxon>Bifidobacterium</taxon>
    </lineage>
</organism>